<dbReference type="OrthoDB" id="290122at2"/>
<feature type="domain" description="Polypeptide-transport-associated ShlB-type" evidence="7">
    <location>
        <begin position="74"/>
        <end position="145"/>
    </location>
</feature>
<evidence type="ECO:0000256" key="1">
    <source>
        <dbReference type="ARBA" id="ARBA00022452"/>
    </source>
</evidence>
<feature type="chain" id="PRO_5007912205" evidence="5">
    <location>
        <begin position="27"/>
        <end position="574"/>
    </location>
</feature>
<dbReference type="EMBL" id="ACKP02000007">
    <property type="protein sequence ID" value="EEX78312.1"/>
    <property type="molecule type" value="Genomic_DNA"/>
</dbReference>
<keyword evidence="3" id="KW-0998">Cell outer membrane</keyword>
<name>C9LS33_SELS3</name>
<dbReference type="Proteomes" id="UP000011124">
    <property type="component" value="Chromosome"/>
</dbReference>
<keyword evidence="2" id="KW-0812">Transmembrane</keyword>
<dbReference type="Pfam" id="PF03865">
    <property type="entry name" value="ShlB"/>
    <property type="match status" value="1"/>
</dbReference>
<feature type="region of interest" description="Disordered" evidence="4">
    <location>
        <begin position="28"/>
        <end position="68"/>
    </location>
</feature>
<feature type="signal peptide" evidence="5">
    <location>
        <begin position="1"/>
        <end position="26"/>
    </location>
</feature>
<dbReference type="InterPro" id="IPR005565">
    <property type="entry name" value="Hemolysn_activator_HlyB_C"/>
</dbReference>
<protein>
    <submittedName>
        <fullName evidence="10">POTRA domain protein, ShlB-type</fullName>
    </submittedName>
    <submittedName>
        <fullName evidence="9">Polypeptide-transport-associated domain protein ShlB-type</fullName>
    </submittedName>
</protein>
<dbReference type="GO" id="GO:0046819">
    <property type="term" value="P:protein secretion by the type V secretion system"/>
    <property type="evidence" value="ECO:0007669"/>
    <property type="project" value="TreeGrafter"/>
</dbReference>
<evidence type="ECO:0000313" key="9">
    <source>
        <dbReference type="EMBL" id="AEB99924.1"/>
    </source>
</evidence>
<dbReference type="Gene3D" id="3.10.20.310">
    <property type="entry name" value="membrane protein fhac"/>
    <property type="match status" value="1"/>
</dbReference>
<dbReference type="RefSeq" id="WP_006190920.1">
    <property type="nucleotide sequence ID" value="NC_015437.1"/>
</dbReference>
<accession>C9LS33</accession>
<keyword evidence="1" id="KW-1134">Transmembrane beta strand</keyword>
<evidence type="ECO:0000313" key="10">
    <source>
        <dbReference type="EMBL" id="EEX78312.1"/>
    </source>
</evidence>
<sequence length="574" mass="64628">MITLKLPSALLLAAAILPLSVSPAQAAPLSQQEQLDQSRAQEAARQERLHQERTEVDTPAPPSSTLPADETVRFPIAKVVLENDSGKFYFLRHIARDYEGRELALKEINEAVGKMNHELMQRGFSTSRVVIPEQNLSEGTLRLVLQIGRIHAVRFTEGSDTLYTYNLFPFREGDVLNVRDIEQGLEQAKRLPSQDITVKLLPAQEPQMTDVLLTVMRSKNVYGTISLDDSGLKDTGKLQLYGNVGVDQIFQRNDILRVGMNLDGAQDGYAKGTRGHNVSYTIPYGAHTFTFSYQRSKYHQTVESRPYDFISAGDTNISTFSWDYVLHRSSSMKTSMDIRLKKRNSHSFINDVELPIQAMHQTSLEVGYAERLYIDRDTLYFRIAHRFGLGWLGAQEEKTYPDAPKTRYRLWLVDVDYVHPFTFDHRPATFTSSLHGQWTMNEQRLYGVDMISMGGRYTVRGFDGETTLMGTNGWYLRNEFATKFPKQKAELYLGLDVGAVYGYGADLYNGHVLAGATLGIRGTIHDISYDVFVAAPIEKPKGFHTPDATCGFSLGWKVLRAVLQKAANQATEVA</sequence>
<evidence type="ECO:0000256" key="3">
    <source>
        <dbReference type="ARBA" id="ARBA00023237"/>
    </source>
</evidence>
<dbReference type="HOGENOM" id="CLU_020581_2_0_9"/>
<evidence type="ECO:0000259" key="7">
    <source>
        <dbReference type="Pfam" id="PF08479"/>
    </source>
</evidence>
<evidence type="ECO:0000259" key="6">
    <source>
        <dbReference type="Pfam" id="PF03865"/>
    </source>
</evidence>
<gene>
    <name evidence="9" type="ordered locus">Selsp_0962</name>
    <name evidence="10" type="ORF">SELSPUOL_00254</name>
</gene>
<dbReference type="Proteomes" id="UP000003505">
    <property type="component" value="Unassembled WGS sequence"/>
</dbReference>
<dbReference type="PIRSF" id="PIRSF029745">
    <property type="entry name" value="FhaC"/>
    <property type="match status" value="1"/>
</dbReference>
<dbReference type="PANTHER" id="PTHR34597">
    <property type="entry name" value="SLR1661 PROTEIN"/>
    <property type="match status" value="1"/>
</dbReference>
<keyword evidence="5" id="KW-0732">Signal</keyword>
<keyword evidence="12" id="KW-1185">Reference proteome</keyword>
<feature type="compositionally biased region" description="Basic and acidic residues" evidence="4">
    <location>
        <begin position="42"/>
        <end position="56"/>
    </location>
</feature>
<proteinExistence type="predicted"/>
<reference evidence="10 11" key="1">
    <citation type="submission" date="2009-09" db="EMBL/GenBank/DDBJ databases">
        <authorList>
            <person name="Weinstock G."/>
            <person name="Sodergren E."/>
            <person name="Clifton S."/>
            <person name="Fulton L."/>
            <person name="Fulton B."/>
            <person name="Courtney L."/>
            <person name="Fronick C."/>
            <person name="Harrison M."/>
            <person name="Strong C."/>
            <person name="Farmer C."/>
            <person name="Delahaunty K."/>
            <person name="Markovic C."/>
            <person name="Hall O."/>
            <person name="Minx P."/>
            <person name="Tomlinson C."/>
            <person name="Mitreva M."/>
            <person name="Nelson J."/>
            <person name="Hou S."/>
            <person name="Wollam A."/>
            <person name="Pepin K.H."/>
            <person name="Johnson M."/>
            <person name="Bhonagiri V."/>
            <person name="Nash W.E."/>
            <person name="Warren W."/>
            <person name="Chinwalla A."/>
            <person name="Mardis E.R."/>
            <person name="Wilson R.K."/>
        </authorList>
    </citation>
    <scope>NUCLEOTIDE SEQUENCE [LARGE SCALE GENOMIC DNA]</scope>
    <source>
        <strain evidence="10">ATCC 35185</strain>
        <strain evidence="11">ATCC 35185 / DSM 20758 / VPI D19B-28</strain>
    </source>
</reference>
<dbReference type="Gene3D" id="2.40.160.50">
    <property type="entry name" value="membrane protein fhac: a member of the omp85/tpsb transporter family"/>
    <property type="match status" value="1"/>
</dbReference>
<dbReference type="GO" id="GO:0008320">
    <property type="term" value="F:protein transmembrane transporter activity"/>
    <property type="evidence" value="ECO:0007669"/>
    <property type="project" value="TreeGrafter"/>
</dbReference>
<dbReference type="InterPro" id="IPR013686">
    <property type="entry name" value="Polypept-transport_assoc_ShlB"/>
</dbReference>
<dbReference type="Pfam" id="PF08479">
    <property type="entry name" value="POTRA_2"/>
    <property type="match status" value="1"/>
</dbReference>
<evidence type="ECO:0000259" key="8">
    <source>
        <dbReference type="Pfam" id="PF17287"/>
    </source>
</evidence>
<dbReference type="InterPro" id="IPR051544">
    <property type="entry name" value="TPS_OM_transporter"/>
</dbReference>
<feature type="domain" description="ShlB POTRA" evidence="8">
    <location>
        <begin position="149"/>
        <end position="202"/>
    </location>
</feature>
<reference evidence="9 12" key="2">
    <citation type="submission" date="2011-04" db="EMBL/GenBank/DDBJ databases">
        <title>The complete genome of Selenomonas sputigena DSM 20758.</title>
        <authorList>
            <consortium name="US DOE Joint Genome Institute (JGI-PGF)"/>
            <person name="Lucas S."/>
            <person name="Copeland A."/>
            <person name="Lapidus A."/>
            <person name="Bruce D."/>
            <person name="Goodwin L."/>
            <person name="Pitluck S."/>
            <person name="Peters L."/>
            <person name="Kyrpides N."/>
            <person name="Mavromatis K."/>
            <person name="Ivanova N."/>
            <person name="Ovchinnikova G."/>
            <person name="Teshima H."/>
            <person name="Detter J.C."/>
            <person name="Tapia R."/>
            <person name="Han C."/>
            <person name="Land M."/>
            <person name="Hauser L."/>
            <person name="Markowitz V."/>
            <person name="Cheng J.-F."/>
            <person name="Hugenholtz P."/>
            <person name="Woyke T."/>
            <person name="Wu D."/>
            <person name="Gronow S."/>
            <person name="Wellnitz S."/>
            <person name="Schneider S."/>
            <person name="Klenk H.-P."/>
            <person name="Eisen J.A."/>
        </authorList>
    </citation>
    <scope>NUCLEOTIDE SEQUENCE [LARGE SCALE GENOMIC DNA]</scope>
    <source>
        <strain evidence="9">ATCC 35185</strain>
        <strain evidence="12">ATCC 35185 / DSM 20758 / VPI D19B-28</strain>
    </source>
</reference>
<dbReference type="PANTHER" id="PTHR34597:SF3">
    <property type="entry name" value="OUTER MEMBRANE TRANSPORTER CDIB"/>
    <property type="match status" value="1"/>
</dbReference>
<evidence type="ECO:0000313" key="11">
    <source>
        <dbReference type="Proteomes" id="UP000003505"/>
    </source>
</evidence>
<dbReference type="EMBL" id="CP002637">
    <property type="protein sequence ID" value="AEB99924.1"/>
    <property type="molecule type" value="Genomic_DNA"/>
</dbReference>
<dbReference type="Pfam" id="PF17287">
    <property type="entry name" value="POTRA_3"/>
    <property type="match status" value="1"/>
</dbReference>
<dbReference type="GO" id="GO:0098046">
    <property type="term" value="C:type V protein secretion system complex"/>
    <property type="evidence" value="ECO:0007669"/>
    <property type="project" value="TreeGrafter"/>
</dbReference>
<dbReference type="STRING" id="546271.Selsp_0962"/>
<dbReference type="InterPro" id="IPR027282">
    <property type="entry name" value="TPS"/>
</dbReference>
<dbReference type="eggNOG" id="COG2831">
    <property type="taxonomic scope" value="Bacteria"/>
</dbReference>
<evidence type="ECO:0000313" key="12">
    <source>
        <dbReference type="Proteomes" id="UP000011124"/>
    </source>
</evidence>
<evidence type="ECO:0000256" key="4">
    <source>
        <dbReference type="SAM" id="MobiDB-lite"/>
    </source>
</evidence>
<dbReference type="InterPro" id="IPR035251">
    <property type="entry name" value="ShlB_POTRA"/>
</dbReference>
<feature type="compositionally biased region" description="Polar residues" evidence="4">
    <location>
        <begin position="28"/>
        <end position="40"/>
    </location>
</feature>
<keyword evidence="1" id="KW-0472">Membrane</keyword>
<dbReference type="KEGG" id="ssg:Selsp_0962"/>
<evidence type="ECO:0000256" key="5">
    <source>
        <dbReference type="SAM" id="SignalP"/>
    </source>
</evidence>
<evidence type="ECO:0000256" key="2">
    <source>
        <dbReference type="ARBA" id="ARBA00022692"/>
    </source>
</evidence>
<organism evidence="10 11">
    <name type="scientific">Selenomonas sputigena (strain ATCC 35185 / DSM 20758 / CCUG 44933 / VPI D19B-28)</name>
    <dbReference type="NCBI Taxonomy" id="546271"/>
    <lineage>
        <taxon>Bacteria</taxon>
        <taxon>Bacillati</taxon>
        <taxon>Bacillota</taxon>
        <taxon>Negativicutes</taxon>
        <taxon>Selenomonadales</taxon>
        <taxon>Selenomonadaceae</taxon>
        <taxon>Selenomonas</taxon>
    </lineage>
</organism>
<feature type="domain" description="Haemolysin activator HlyB C-terminal" evidence="6">
    <location>
        <begin position="209"/>
        <end position="522"/>
    </location>
</feature>
<dbReference type="AlphaFoldDB" id="C9LS33"/>